<sequence>MRSSYDKHGLKLKIIKSFSIFVEIKKRQIFVQNVKKHCGYCTKEKEINIIRHAIKLREQRPQEEGAGKKFLYVYFKIFIDFIEKLINEDTSKYLNNILGINYIGSYRLTLRH</sequence>
<proteinExistence type="predicted"/>
<comment type="caution">
    <text evidence="1">The sequence shown here is derived from an EMBL/GenBank/DDBJ whole genome shotgun (WGS) entry which is preliminary data.</text>
</comment>
<evidence type="ECO:0000313" key="2">
    <source>
        <dbReference type="Proteomes" id="UP000276133"/>
    </source>
</evidence>
<keyword evidence="2" id="KW-1185">Reference proteome</keyword>
<dbReference type="EMBL" id="REGN01004018">
    <property type="protein sequence ID" value="RNA19587.1"/>
    <property type="molecule type" value="Genomic_DNA"/>
</dbReference>
<reference evidence="1 2" key="1">
    <citation type="journal article" date="2018" name="Sci. Rep.">
        <title>Genomic signatures of local adaptation to the degree of environmental predictability in rotifers.</title>
        <authorList>
            <person name="Franch-Gras L."/>
            <person name="Hahn C."/>
            <person name="Garcia-Roger E.M."/>
            <person name="Carmona M.J."/>
            <person name="Serra M."/>
            <person name="Gomez A."/>
        </authorList>
    </citation>
    <scope>NUCLEOTIDE SEQUENCE [LARGE SCALE GENOMIC DNA]</scope>
    <source>
        <strain evidence="1">HYR1</strain>
    </source>
</reference>
<name>A0A3M7R7N8_BRAPC</name>
<protein>
    <submittedName>
        <fullName evidence="1">Uncharacterized protein</fullName>
    </submittedName>
</protein>
<gene>
    <name evidence="1" type="ORF">BpHYR1_042752</name>
</gene>
<accession>A0A3M7R7N8</accession>
<dbReference type="Proteomes" id="UP000276133">
    <property type="component" value="Unassembled WGS sequence"/>
</dbReference>
<dbReference type="AlphaFoldDB" id="A0A3M7R7N8"/>
<evidence type="ECO:0000313" key="1">
    <source>
        <dbReference type="EMBL" id="RNA19587.1"/>
    </source>
</evidence>
<organism evidence="1 2">
    <name type="scientific">Brachionus plicatilis</name>
    <name type="common">Marine rotifer</name>
    <name type="synonym">Brachionus muelleri</name>
    <dbReference type="NCBI Taxonomy" id="10195"/>
    <lineage>
        <taxon>Eukaryota</taxon>
        <taxon>Metazoa</taxon>
        <taxon>Spiralia</taxon>
        <taxon>Gnathifera</taxon>
        <taxon>Rotifera</taxon>
        <taxon>Eurotatoria</taxon>
        <taxon>Monogononta</taxon>
        <taxon>Pseudotrocha</taxon>
        <taxon>Ploima</taxon>
        <taxon>Brachionidae</taxon>
        <taxon>Brachionus</taxon>
    </lineage>
</organism>